<evidence type="ECO:0000313" key="1">
    <source>
        <dbReference type="EMBL" id="VAV86057.1"/>
    </source>
</evidence>
<sequence>MKTLREEYLKATKKEKGRILDEYCKRTKEERKYAIKKFRYKVKLKNPEERKHRPNKYRGEVVSVLADMWGIFDHPCGQRLKTLLEDETDKLRRLGEIKCSDEVAKQLKMISSATIDRRLTHQKEVLSLNFKYLKKRDMTLLSLVPTKTSVDLDRQRSGNIQVDCVEHCGVSASGEYVNSLTTVDILFGWWEGEALMGKGQERALDGLKNCRERFPAEWKEIHPDNGSNILNW</sequence>
<gene>
    <name evidence="1" type="ORF">MNBD_BACTEROID02-602</name>
</gene>
<name>A0A3B0R310_9ZZZZ</name>
<accession>A0A3B0R310</accession>
<dbReference type="EMBL" id="UOEB01000285">
    <property type="protein sequence ID" value="VAV86057.1"/>
    <property type="molecule type" value="Genomic_DNA"/>
</dbReference>
<dbReference type="AlphaFoldDB" id="A0A3B0R310"/>
<organism evidence="1">
    <name type="scientific">hydrothermal vent metagenome</name>
    <dbReference type="NCBI Taxonomy" id="652676"/>
    <lineage>
        <taxon>unclassified sequences</taxon>
        <taxon>metagenomes</taxon>
        <taxon>ecological metagenomes</taxon>
    </lineage>
</organism>
<proteinExistence type="predicted"/>
<protein>
    <recommendedName>
        <fullName evidence="2">Integrase catalytic domain-containing protein</fullName>
    </recommendedName>
</protein>
<evidence type="ECO:0008006" key="2">
    <source>
        <dbReference type="Google" id="ProtNLM"/>
    </source>
</evidence>
<reference evidence="1" key="1">
    <citation type="submission" date="2018-06" db="EMBL/GenBank/DDBJ databases">
        <authorList>
            <person name="Zhirakovskaya E."/>
        </authorList>
    </citation>
    <scope>NUCLEOTIDE SEQUENCE</scope>
</reference>
<feature type="non-terminal residue" evidence="1">
    <location>
        <position position="232"/>
    </location>
</feature>